<gene>
    <name evidence="1" type="ORF">B4109_0587</name>
</gene>
<name>A0A150MRY1_GEOSE</name>
<dbReference type="EMBL" id="LQYV01000056">
    <property type="protein sequence ID" value="KYD27217.1"/>
    <property type="molecule type" value="Genomic_DNA"/>
</dbReference>
<dbReference type="Proteomes" id="UP000075424">
    <property type="component" value="Unassembled WGS sequence"/>
</dbReference>
<evidence type="ECO:0000313" key="2">
    <source>
        <dbReference type="Proteomes" id="UP000075424"/>
    </source>
</evidence>
<dbReference type="AlphaFoldDB" id="A0A150MRY1"/>
<reference evidence="1 2" key="1">
    <citation type="submission" date="2016-01" db="EMBL/GenBank/DDBJ databases">
        <title>Draft Genome Sequences of Seven Thermophilic Sporeformers Isolated from Foods.</title>
        <authorList>
            <person name="Berendsen E.M."/>
            <person name="Wells-Bennik M.H."/>
            <person name="Krawcyk A.O."/>
            <person name="De Jong A."/>
            <person name="Holsappel S."/>
            <person name="Eijlander R.T."/>
            <person name="Kuipers O.P."/>
        </authorList>
    </citation>
    <scope>NUCLEOTIDE SEQUENCE [LARGE SCALE GENOMIC DNA]</scope>
    <source>
        <strain evidence="1 2">B4109</strain>
    </source>
</reference>
<comment type="caution">
    <text evidence="1">The sequence shown here is derived from an EMBL/GenBank/DDBJ whole genome shotgun (WGS) entry which is preliminary data.</text>
</comment>
<organism evidence="1 2">
    <name type="scientific">Geobacillus stearothermophilus</name>
    <name type="common">Bacillus stearothermophilus</name>
    <dbReference type="NCBI Taxonomy" id="1422"/>
    <lineage>
        <taxon>Bacteria</taxon>
        <taxon>Bacillati</taxon>
        <taxon>Bacillota</taxon>
        <taxon>Bacilli</taxon>
        <taxon>Bacillales</taxon>
        <taxon>Anoxybacillaceae</taxon>
        <taxon>Geobacillus</taxon>
    </lineage>
</organism>
<protein>
    <submittedName>
        <fullName evidence="1">Uncharacterized protein</fullName>
    </submittedName>
</protein>
<sequence>MDVHSFSCDKSIVNQFDYIIEEKKNCDGFSGYETSFFFA</sequence>
<evidence type="ECO:0000313" key="1">
    <source>
        <dbReference type="EMBL" id="KYD27217.1"/>
    </source>
</evidence>
<accession>A0A150MRY1</accession>
<proteinExistence type="predicted"/>
<dbReference type="PATRIC" id="fig|1422.18.peg.3138"/>